<evidence type="ECO:0000313" key="2">
    <source>
        <dbReference type="EMBL" id="VDP94638.1"/>
    </source>
</evidence>
<dbReference type="EMBL" id="UZAN01068813">
    <property type="protein sequence ID" value="VDP94638.1"/>
    <property type="molecule type" value="Genomic_DNA"/>
</dbReference>
<protein>
    <submittedName>
        <fullName evidence="2">Uncharacterized protein</fullName>
    </submittedName>
</protein>
<evidence type="ECO:0000313" key="3">
    <source>
        <dbReference type="Proteomes" id="UP000272942"/>
    </source>
</evidence>
<dbReference type="Proteomes" id="UP000272942">
    <property type="component" value="Unassembled WGS sequence"/>
</dbReference>
<sequence length="159" mass="17674">MGGSYSPYHPSSFSSRCSSRGRNETSFHSLGLPAPASACSSASSSSSSARSYLQDVYQQQQRELQYHHHQQQQQQHHPHHPHQHQQAPPPSMFSHHNQKSPVHELTTRQLLSEAAATAYAHGLGLEAPFVCCSGFSRHRGSGTRPHRLVMFPVGMTIRQ</sequence>
<reference evidence="2 3" key="1">
    <citation type="submission" date="2018-11" db="EMBL/GenBank/DDBJ databases">
        <authorList>
            <consortium name="Pathogen Informatics"/>
        </authorList>
    </citation>
    <scope>NUCLEOTIDE SEQUENCE [LARGE SCALE GENOMIC DNA]</scope>
    <source>
        <strain evidence="2 3">Egypt</strain>
    </source>
</reference>
<keyword evidence="3" id="KW-1185">Reference proteome</keyword>
<evidence type="ECO:0000256" key="1">
    <source>
        <dbReference type="SAM" id="MobiDB-lite"/>
    </source>
</evidence>
<organism evidence="2 3">
    <name type="scientific">Echinostoma caproni</name>
    <dbReference type="NCBI Taxonomy" id="27848"/>
    <lineage>
        <taxon>Eukaryota</taxon>
        <taxon>Metazoa</taxon>
        <taxon>Spiralia</taxon>
        <taxon>Lophotrochozoa</taxon>
        <taxon>Platyhelminthes</taxon>
        <taxon>Trematoda</taxon>
        <taxon>Digenea</taxon>
        <taxon>Plagiorchiida</taxon>
        <taxon>Echinostomata</taxon>
        <taxon>Echinostomatoidea</taxon>
        <taxon>Echinostomatidae</taxon>
        <taxon>Echinostoma</taxon>
    </lineage>
</organism>
<feature type="compositionally biased region" description="Low complexity" evidence="1">
    <location>
        <begin position="1"/>
        <end position="20"/>
    </location>
</feature>
<proteinExistence type="predicted"/>
<dbReference type="AlphaFoldDB" id="A0A3P8IFA4"/>
<name>A0A3P8IFA4_9TREM</name>
<accession>A0A3P8IFA4</accession>
<dbReference type="OrthoDB" id="6274590at2759"/>
<gene>
    <name evidence="2" type="ORF">ECPE_LOCUS17348</name>
</gene>
<feature type="region of interest" description="Disordered" evidence="1">
    <location>
        <begin position="1"/>
        <end position="105"/>
    </location>
</feature>
<feature type="compositionally biased region" description="Low complexity" evidence="1">
    <location>
        <begin position="34"/>
        <end position="51"/>
    </location>
</feature>